<keyword evidence="4" id="KW-0255">Endonuclease</keyword>
<keyword evidence="7" id="KW-0346">Stress response</keyword>
<dbReference type="InterPro" id="IPR038570">
    <property type="entry name" value="HicA_sf"/>
</dbReference>
<protein>
    <submittedName>
        <fullName evidence="8">YcfA family protein</fullName>
    </submittedName>
</protein>
<keyword evidence="5" id="KW-0378">Hydrolase</keyword>
<reference evidence="9" key="2">
    <citation type="submission" date="2011-02" db="EMBL/GenBank/DDBJ databases">
        <title>The complete genome of Syntrophobotulus glycolicus DSM 8271.</title>
        <authorList>
            <person name="Lucas S."/>
            <person name="Copeland A."/>
            <person name="Lapidus A."/>
            <person name="Bruce D."/>
            <person name="Goodwin L."/>
            <person name="Pitluck S."/>
            <person name="Kyrpides N."/>
            <person name="Mavromatis K."/>
            <person name="Pagani I."/>
            <person name="Ivanova N."/>
            <person name="Mikhailova N."/>
            <person name="Chertkov O."/>
            <person name="Held B."/>
            <person name="Detter J.C."/>
            <person name="Tapia R."/>
            <person name="Han C."/>
            <person name="Land M."/>
            <person name="Hauser L."/>
            <person name="Markowitz V."/>
            <person name="Cheng J.-F."/>
            <person name="Hugenholtz P."/>
            <person name="Woyke T."/>
            <person name="Wu D."/>
            <person name="Spring S."/>
            <person name="Schroeder M."/>
            <person name="Brambilla E."/>
            <person name="Klenk H.-P."/>
            <person name="Eisen J.A."/>
        </authorList>
    </citation>
    <scope>NUCLEOTIDE SEQUENCE [LARGE SCALE GENOMIC DNA]</scope>
    <source>
        <strain evidence="9">DSM 8271 / FlGlyR</strain>
    </source>
</reference>
<sequence length="57" mass="6696">MKRRDLVRIRESNGFKKVREGDHSIYKAPNKRAVQVPRHREINEITAQQILKDAGLK</sequence>
<evidence type="ECO:0000256" key="1">
    <source>
        <dbReference type="ARBA" id="ARBA00006620"/>
    </source>
</evidence>
<dbReference type="GO" id="GO:0004519">
    <property type="term" value="F:endonuclease activity"/>
    <property type="evidence" value="ECO:0007669"/>
    <property type="project" value="UniProtKB-KW"/>
</dbReference>
<dbReference type="OrthoDB" id="9799854at2"/>
<evidence type="ECO:0000256" key="6">
    <source>
        <dbReference type="ARBA" id="ARBA00022884"/>
    </source>
</evidence>
<dbReference type="SUPFAM" id="SSF54786">
    <property type="entry name" value="YcfA/nrd intein domain"/>
    <property type="match status" value="1"/>
</dbReference>
<evidence type="ECO:0000256" key="2">
    <source>
        <dbReference type="ARBA" id="ARBA00022649"/>
    </source>
</evidence>
<dbReference type="RefSeq" id="WP_013624103.1">
    <property type="nucleotide sequence ID" value="NC_015172.1"/>
</dbReference>
<dbReference type="Pfam" id="PF07927">
    <property type="entry name" value="HicA_toxin"/>
    <property type="match status" value="1"/>
</dbReference>
<evidence type="ECO:0000313" key="8">
    <source>
        <dbReference type="EMBL" id="ADY55232.1"/>
    </source>
</evidence>
<reference evidence="8 9" key="1">
    <citation type="journal article" date="2011" name="Stand. Genomic Sci.">
        <title>Complete genome sequence of Syntrophobotulus glycolicus type strain (FlGlyR).</title>
        <authorList>
            <person name="Han C."/>
            <person name="Mwirichia R."/>
            <person name="Chertkov O."/>
            <person name="Held B."/>
            <person name="Lapidus A."/>
            <person name="Nolan M."/>
            <person name="Lucas S."/>
            <person name="Hammon N."/>
            <person name="Deshpande S."/>
            <person name="Cheng J.F."/>
            <person name="Tapia R."/>
            <person name="Goodwin L."/>
            <person name="Pitluck S."/>
            <person name="Huntemann M."/>
            <person name="Liolios K."/>
            <person name="Ivanova N."/>
            <person name="Pagani I."/>
            <person name="Mavromatis K."/>
            <person name="Ovchinikova G."/>
            <person name="Pati A."/>
            <person name="Chen A."/>
            <person name="Palaniappan K."/>
            <person name="Land M."/>
            <person name="Hauser L."/>
            <person name="Brambilla E.M."/>
            <person name="Rohde M."/>
            <person name="Spring S."/>
            <person name="Sikorski J."/>
            <person name="Goker M."/>
            <person name="Woyke T."/>
            <person name="Bristow J."/>
            <person name="Eisen J.A."/>
            <person name="Markowitz V."/>
            <person name="Hugenholtz P."/>
            <person name="Kyrpides N.C."/>
            <person name="Klenk H.P."/>
            <person name="Detter J.C."/>
        </authorList>
    </citation>
    <scope>NUCLEOTIDE SEQUENCE [LARGE SCALE GENOMIC DNA]</scope>
    <source>
        <strain evidence="9">DSM 8271 / FlGlyR</strain>
    </source>
</reference>
<keyword evidence="3" id="KW-0540">Nuclease</keyword>
<evidence type="ECO:0000256" key="7">
    <source>
        <dbReference type="ARBA" id="ARBA00023016"/>
    </source>
</evidence>
<dbReference type="Gene3D" id="3.30.920.30">
    <property type="entry name" value="Hypothetical protein"/>
    <property type="match status" value="1"/>
</dbReference>
<dbReference type="HOGENOM" id="CLU_164851_7_2_9"/>
<comment type="similarity">
    <text evidence="1">Belongs to the HicA mRNA interferase family.</text>
</comment>
<evidence type="ECO:0000256" key="5">
    <source>
        <dbReference type="ARBA" id="ARBA00022801"/>
    </source>
</evidence>
<keyword evidence="9" id="KW-1185">Reference proteome</keyword>
<dbReference type="AlphaFoldDB" id="F0T1W8"/>
<dbReference type="eggNOG" id="COG1724">
    <property type="taxonomic scope" value="Bacteria"/>
</dbReference>
<gene>
    <name evidence="8" type="ordered locus">Sgly_0886</name>
</gene>
<dbReference type="EMBL" id="CP002547">
    <property type="protein sequence ID" value="ADY55232.1"/>
    <property type="molecule type" value="Genomic_DNA"/>
</dbReference>
<dbReference type="GO" id="GO:0003729">
    <property type="term" value="F:mRNA binding"/>
    <property type="evidence" value="ECO:0007669"/>
    <property type="project" value="InterPro"/>
</dbReference>
<dbReference type="STRING" id="645991.Sgly_0886"/>
<keyword evidence="6" id="KW-0694">RNA-binding</keyword>
<evidence type="ECO:0000256" key="3">
    <source>
        <dbReference type="ARBA" id="ARBA00022722"/>
    </source>
</evidence>
<evidence type="ECO:0000313" key="9">
    <source>
        <dbReference type="Proteomes" id="UP000007488"/>
    </source>
</evidence>
<dbReference type="Proteomes" id="UP000007488">
    <property type="component" value="Chromosome"/>
</dbReference>
<dbReference type="GO" id="GO:0016787">
    <property type="term" value="F:hydrolase activity"/>
    <property type="evidence" value="ECO:0007669"/>
    <property type="project" value="UniProtKB-KW"/>
</dbReference>
<proteinExistence type="inferred from homology"/>
<dbReference type="InterPro" id="IPR012933">
    <property type="entry name" value="HicA_mRNA_interferase"/>
</dbReference>
<name>F0T1W8_SYNGF</name>
<organism evidence="8 9">
    <name type="scientific">Syntrophobotulus glycolicus (strain DSM 8271 / FlGlyR)</name>
    <dbReference type="NCBI Taxonomy" id="645991"/>
    <lineage>
        <taxon>Bacteria</taxon>
        <taxon>Bacillati</taxon>
        <taxon>Bacillota</taxon>
        <taxon>Clostridia</taxon>
        <taxon>Eubacteriales</taxon>
        <taxon>Desulfitobacteriaceae</taxon>
        <taxon>Syntrophobotulus</taxon>
    </lineage>
</organism>
<accession>F0T1W8</accession>
<dbReference type="KEGG" id="sgy:Sgly_0886"/>
<evidence type="ECO:0000256" key="4">
    <source>
        <dbReference type="ARBA" id="ARBA00022759"/>
    </source>
</evidence>
<keyword evidence="2" id="KW-1277">Toxin-antitoxin system</keyword>